<dbReference type="NCBIfam" id="NF005683">
    <property type="entry name" value="PRK07481.1"/>
    <property type="match status" value="1"/>
</dbReference>
<dbReference type="Pfam" id="PF00202">
    <property type="entry name" value="Aminotran_3"/>
    <property type="match status" value="1"/>
</dbReference>
<dbReference type="InterPro" id="IPR015421">
    <property type="entry name" value="PyrdxlP-dep_Trfase_major"/>
</dbReference>
<dbReference type="PROSITE" id="PS00600">
    <property type="entry name" value="AA_TRANSFER_CLASS_3"/>
    <property type="match status" value="1"/>
</dbReference>
<dbReference type="PANTHER" id="PTHR43094:SF1">
    <property type="entry name" value="AMINOTRANSFERASE CLASS-III"/>
    <property type="match status" value="1"/>
</dbReference>
<keyword evidence="3 7" id="KW-0032">Aminotransferase</keyword>
<dbReference type="RefSeq" id="WP_004420760.1">
    <property type="nucleotide sequence ID" value="NZ_AJMR01000060.1"/>
</dbReference>
<dbReference type="InterPro" id="IPR015422">
    <property type="entry name" value="PyrdxlP-dep_Trfase_small"/>
</dbReference>
<organism evidence="7 8">
    <name type="scientific">Metapseudomonas furukawaii</name>
    <name type="common">Pseudomonas furukawaii</name>
    <dbReference type="NCBI Taxonomy" id="1149133"/>
    <lineage>
        <taxon>Bacteria</taxon>
        <taxon>Pseudomonadati</taxon>
        <taxon>Pseudomonadota</taxon>
        <taxon>Gammaproteobacteria</taxon>
        <taxon>Pseudomonadales</taxon>
        <taxon>Pseudomonadaceae</taxon>
        <taxon>Metapseudomonas</taxon>
    </lineage>
</organism>
<keyword evidence="4 7" id="KW-0808">Transferase</keyword>
<dbReference type="PIRSF" id="PIRSF000521">
    <property type="entry name" value="Transaminase_4ab_Lys_Orn"/>
    <property type="match status" value="1"/>
</dbReference>
<dbReference type="InterPro" id="IPR015424">
    <property type="entry name" value="PyrdxlP-dep_Trfase"/>
</dbReference>
<keyword evidence="5 6" id="KW-0663">Pyridoxal phosphate</keyword>
<evidence type="ECO:0000313" key="8">
    <source>
        <dbReference type="Proteomes" id="UP000218554"/>
    </source>
</evidence>
<evidence type="ECO:0000313" key="7">
    <source>
        <dbReference type="EMBL" id="BAU74877.1"/>
    </source>
</evidence>
<reference evidence="7 8" key="2">
    <citation type="journal article" date="2017" name="Int. J. Syst. Evol. Microbiol.">
        <title>Pseudomonas furukawaii sp. nov., a polychlorinated biphenyl-degrading bacterium isolated from biphenyl-contaminated soil in Japan.</title>
        <authorList>
            <person name="Kimura N."/>
            <person name="Watanabe T."/>
            <person name="Suenaga H."/>
            <person name="Fujihara H."/>
            <person name="Futagami T."/>
            <person name="Goto M."/>
            <person name="Hanada S."/>
            <person name="Hirose J."/>
        </authorList>
    </citation>
    <scope>NUCLEOTIDE SEQUENCE [LARGE SCALE GENOMIC DNA]</scope>
    <source>
        <strain evidence="8">DSM 10086 / NBRC 110670 / KF707</strain>
    </source>
</reference>
<evidence type="ECO:0000256" key="3">
    <source>
        <dbReference type="ARBA" id="ARBA00022576"/>
    </source>
</evidence>
<dbReference type="CDD" id="cd00610">
    <property type="entry name" value="OAT_like"/>
    <property type="match status" value="1"/>
</dbReference>
<dbReference type="AlphaFoldDB" id="A0AAD1FG79"/>
<dbReference type="FunFam" id="3.40.640.10:FF:000014">
    <property type="entry name" value="Adenosylmethionine-8-amino-7-oxononanoate aminotransferase, probable"/>
    <property type="match status" value="1"/>
</dbReference>
<reference evidence="8" key="1">
    <citation type="submission" date="2015-05" db="EMBL/GenBank/DDBJ databases">
        <title>Draft genome sequencing of a biphenyl-degrading bacterium, Pseudomonas balearica KF707 (=NBRC110670).</title>
        <authorList>
            <person name="Kimura N."/>
            <person name="Hirose J."/>
            <person name="Watanabe T."/>
            <person name="Suenaga H."/>
            <person name="Fujihara H."/>
            <person name="Noguchi M."/>
            <person name="Hashimoto M."/>
            <person name="Shimodaira J."/>
            <person name="Tsuchikane K."/>
            <person name="Hosoyama A."/>
            <person name="Yamazoe A."/>
            <person name="Fujita N."/>
            <person name="Furukawa K."/>
        </authorList>
    </citation>
    <scope>NUCLEOTIDE SEQUENCE [LARGE SCALE GENOMIC DNA]</scope>
    <source>
        <strain evidence="8">DSM 10086 / NBRC 110670 / KF707</strain>
    </source>
</reference>
<comment type="similarity">
    <text evidence="2 6">Belongs to the class-III pyridoxal-phosphate-dependent aminotransferase family.</text>
</comment>
<name>A0AAD1FG79_METFU</name>
<dbReference type="GO" id="GO:0030170">
    <property type="term" value="F:pyridoxal phosphate binding"/>
    <property type="evidence" value="ECO:0007669"/>
    <property type="project" value="InterPro"/>
</dbReference>
<dbReference type="Gene3D" id="3.90.1150.10">
    <property type="entry name" value="Aspartate Aminotransferase, domain 1"/>
    <property type="match status" value="1"/>
</dbReference>
<dbReference type="InterPro" id="IPR005814">
    <property type="entry name" value="Aminotrans_3"/>
</dbReference>
<dbReference type="EC" id="2.6.1.62" evidence="7"/>
<keyword evidence="8" id="KW-1185">Reference proteome</keyword>
<comment type="cofactor">
    <cofactor evidence="1">
        <name>pyridoxal 5'-phosphate</name>
        <dbReference type="ChEBI" id="CHEBI:597326"/>
    </cofactor>
</comment>
<evidence type="ECO:0000256" key="6">
    <source>
        <dbReference type="RuleBase" id="RU003560"/>
    </source>
</evidence>
<evidence type="ECO:0000256" key="1">
    <source>
        <dbReference type="ARBA" id="ARBA00001933"/>
    </source>
</evidence>
<gene>
    <name evidence="7" type="ORF">KF707C_31890</name>
</gene>
<dbReference type="SUPFAM" id="SSF53383">
    <property type="entry name" value="PLP-dependent transferases"/>
    <property type="match status" value="1"/>
</dbReference>
<dbReference type="PANTHER" id="PTHR43094">
    <property type="entry name" value="AMINOTRANSFERASE"/>
    <property type="match status" value="1"/>
</dbReference>
<evidence type="ECO:0000256" key="2">
    <source>
        <dbReference type="ARBA" id="ARBA00008954"/>
    </source>
</evidence>
<dbReference type="EMBL" id="AP014862">
    <property type="protein sequence ID" value="BAU74877.1"/>
    <property type="molecule type" value="Genomic_DNA"/>
</dbReference>
<dbReference type="GO" id="GO:0004015">
    <property type="term" value="F:adenosylmethionine-8-amino-7-oxononanoate transaminase activity"/>
    <property type="evidence" value="ECO:0007669"/>
    <property type="project" value="UniProtKB-EC"/>
</dbReference>
<evidence type="ECO:0000256" key="5">
    <source>
        <dbReference type="ARBA" id="ARBA00022898"/>
    </source>
</evidence>
<dbReference type="KEGG" id="pfuw:KF707C_31890"/>
<dbReference type="Proteomes" id="UP000218554">
    <property type="component" value="Chromosome"/>
</dbReference>
<protein>
    <submittedName>
        <fullName evidence="7">Adenosylmethionine-8-amino-7-oxononanoate aminotransferase</fullName>
        <ecNumber evidence="7">2.6.1.62</ecNumber>
    </submittedName>
</protein>
<dbReference type="InterPro" id="IPR049704">
    <property type="entry name" value="Aminotrans_3_PPA_site"/>
</dbReference>
<sequence length="445" mass="48704">MSTKDNAFWHPMLHPNEMKQREPIRIVRGEGCYVFDDKGNRLVDGVAGLWNVNVGHGRKEIKAAISAQLDELEYFQLFDGISHPRAEELAARVIGMLEPEGMRRVAFSSGGSDAIETALKLARQYWKLQGQADRTKFISLRQGYHGTHFGGASINGNTVFRRNYEPLLPGCFHIDTPWLYRNPYSQDPEELGQICADLLEREIQFQSPDTVAAFIAEPIQGAGGVIVPPANYWPLIRKVCDKYGVLLIADEIVTGFGRSGSLFGSRLWGVKPDIMCLAKGISSGYIPLGATTVNERIEQAFAANGNFTGAIMHGYTYSGHPVACAAALANLDIVEQENLPANAAKQGEHLLKSLASFPERFAAVGEVRGKGLMVALDLVSDKATREPIDPLGGYANRVAEIARANGVMVRPVGTKIILSPPLVIEREQIDTLVNALAIGFQEARY</sequence>
<dbReference type="Gene3D" id="3.40.640.10">
    <property type="entry name" value="Type I PLP-dependent aspartate aminotransferase-like (Major domain)"/>
    <property type="match status" value="1"/>
</dbReference>
<accession>A0AAD1FG79</accession>
<proteinExistence type="inferred from homology"/>
<evidence type="ECO:0000256" key="4">
    <source>
        <dbReference type="ARBA" id="ARBA00022679"/>
    </source>
</evidence>